<proteinExistence type="predicted"/>
<evidence type="ECO:0000313" key="3">
    <source>
        <dbReference type="Proteomes" id="UP000439123"/>
    </source>
</evidence>
<evidence type="ECO:0000313" key="2">
    <source>
        <dbReference type="EMBL" id="VXA88754.1"/>
    </source>
</evidence>
<reference evidence="2 3" key="1">
    <citation type="submission" date="2019-10" db="EMBL/GenBank/DDBJ databases">
        <authorList>
            <person name="Karimi E."/>
        </authorList>
    </citation>
    <scope>NUCLEOTIDE SEQUENCE [LARGE SCALE GENOMIC DNA]</scope>
    <source>
        <strain evidence="2">Aeromonas sp. 8C</strain>
    </source>
</reference>
<feature type="region of interest" description="Disordered" evidence="1">
    <location>
        <begin position="15"/>
        <end position="37"/>
    </location>
</feature>
<feature type="compositionally biased region" description="Polar residues" evidence="1">
    <location>
        <begin position="17"/>
        <end position="27"/>
    </location>
</feature>
<dbReference type="Proteomes" id="UP000439123">
    <property type="component" value="Unassembled WGS sequence"/>
</dbReference>
<protein>
    <submittedName>
        <fullName evidence="2">Uncharacterized protein</fullName>
    </submittedName>
</protein>
<gene>
    <name evidence="2" type="ORF">AERO8C_70382</name>
</gene>
<accession>A0A653LBW4</accession>
<dbReference type="EMBL" id="CABWLC010000020">
    <property type="protein sequence ID" value="VXA88754.1"/>
    <property type="molecule type" value="Genomic_DNA"/>
</dbReference>
<evidence type="ECO:0000256" key="1">
    <source>
        <dbReference type="SAM" id="MobiDB-lite"/>
    </source>
</evidence>
<name>A0A653LBW4_AERVE</name>
<organism evidence="2 3">
    <name type="scientific">Aeromonas veronii</name>
    <dbReference type="NCBI Taxonomy" id="654"/>
    <lineage>
        <taxon>Bacteria</taxon>
        <taxon>Pseudomonadati</taxon>
        <taxon>Pseudomonadota</taxon>
        <taxon>Gammaproteobacteria</taxon>
        <taxon>Aeromonadales</taxon>
        <taxon>Aeromonadaceae</taxon>
        <taxon>Aeromonas</taxon>
    </lineage>
</organism>
<dbReference type="AlphaFoldDB" id="A0A653LBW4"/>
<sequence length="67" mass="8112">MESLVRTKYHYWLNRPAGQSKTSTGCQHSDRQDDPPISHNHIRSRMVIFTKIWSKWLSKFVCLFWFK</sequence>